<dbReference type="RefSeq" id="WP_189317622.1">
    <property type="nucleotide sequence ID" value="NZ_BMQA01000122.1"/>
</dbReference>
<keyword evidence="2" id="KW-0472">Membrane</keyword>
<gene>
    <name evidence="3" type="ORF">GCM10010121_096610</name>
</gene>
<dbReference type="Proteomes" id="UP000657574">
    <property type="component" value="Unassembled WGS sequence"/>
</dbReference>
<evidence type="ECO:0000313" key="4">
    <source>
        <dbReference type="Proteomes" id="UP000657574"/>
    </source>
</evidence>
<evidence type="ECO:0000256" key="2">
    <source>
        <dbReference type="SAM" id="Phobius"/>
    </source>
</evidence>
<sequence length="202" mass="21355">MDQYSLPSAEPRLSFDARGFAPIGYAVFAFTFATVAGLVLRRTLPAMALTLAVFAAVQLLVPNVIRAHYLPPEKATVAFTTEARDRALGLDTSSTPAFIADYKVPGTWAISRTSEILKADGTPVDGDTLRACMQPAAGPQAKNACLDKLGLHFDSHPSAGEPLLAVPVDRVLDLPGAQPSGDRGRIPVDPQSLQLITSDSDG</sequence>
<evidence type="ECO:0000313" key="3">
    <source>
        <dbReference type="EMBL" id="GGJ70652.1"/>
    </source>
</evidence>
<feature type="transmembrane region" description="Helical" evidence="2">
    <location>
        <begin position="47"/>
        <end position="65"/>
    </location>
</feature>
<accession>A0A917UNI3</accession>
<keyword evidence="4" id="KW-1185">Reference proteome</keyword>
<name>A0A917UNI3_9ACTN</name>
<reference evidence="3" key="1">
    <citation type="journal article" date="2014" name="Int. J. Syst. Evol. Microbiol.">
        <title>Complete genome sequence of Corynebacterium casei LMG S-19264T (=DSM 44701T), isolated from a smear-ripened cheese.</title>
        <authorList>
            <consortium name="US DOE Joint Genome Institute (JGI-PGF)"/>
            <person name="Walter F."/>
            <person name="Albersmeier A."/>
            <person name="Kalinowski J."/>
            <person name="Ruckert C."/>
        </authorList>
    </citation>
    <scope>NUCLEOTIDE SEQUENCE</scope>
    <source>
        <strain evidence="3">JCM 3086</strain>
    </source>
</reference>
<comment type="caution">
    <text evidence="3">The sequence shown here is derived from an EMBL/GenBank/DDBJ whole genome shotgun (WGS) entry which is preliminary data.</text>
</comment>
<reference evidence="3" key="2">
    <citation type="submission" date="2020-09" db="EMBL/GenBank/DDBJ databases">
        <authorList>
            <person name="Sun Q."/>
            <person name="Ohkuma M."/>
        </authorList>
    </citation>
    <scope>NUCLEOTIDE SEQUENCE</scope>
    <source>
        <strain evidence="3">JCM 3086</strain>
    </source>
</reference>
<feature type="compositionally biased region" description="Polar residues" evidence="1">
    <location>
        <begin position="191"/>
        <end position="202"/>
    </location>
</feature>
<protein>
    <submittedName>
        <fullName evidence="3">Uncharacterized protein</fullName>
    </submittedName>
</protein>
<keyword evidence="2" id="KW-0812">Transmembrane</keyword>
<dbReference type="EMBL" id="BMQA01000122">
    <property type="protein sequence ID" value="GGJ70652.1"/>
    <property type="molecule type" value="Genomic_DNA"/>
</dbReference>
<organism evidence="3 4">
    <name type="scientific">Streptomyces brasiliensis</name>
    <dbReference type="NCBI Taxonomy" id="1954"/>
    <lineage>
        <taxon>Bacteria</taxon>
        <taxon>Bacillati</taxon>
        <taxon>Actinomycetota</taxon>
        <taxon>Actinomycetes</taxon>
        <taxon>Kitasatosporales</taxon>
        <taxon>Streptomycetaceae</taxon>
        <taxon>Streptomyces</taxon>
    </lineage>
</organism>
<keyword evidence="2" id="KW-1133">Transmembrane helix</keyword>
<evidence type="ECO:0000256" key="1">
    <source>
        <dbReference type="SAM" id="MobiDB-lite"/>
    </source>
</evidence>
<feature type="region of interest" description="Disordered" evidence="1">
    <location>
        <begin position="175"/>
        <end position="202"/>
    </location>
</feature>
<feature type="transmembrane region" description="Helical" evidence="2">
    <location>
        <begin position="20"/>
        <end position="40"/>
    </location>
</feature>
<dbReference type="AlphaFoldDB" id="A0A917UNI3"/>
<proteinExistence type="predicted"/>